<sequence>MWGCKVEKRGVVWGLVKKQGGVMLVGQSTRTIDSKGRIILPRKFMRDFEDGLMMTKGLDDCVLLLPMEEWEREVSKLKQLPSESESTRGFKRVFFANAQHVLPDSQGRVLMPARLREMAEITKEVVVVGLADKAEVWAPGKWEKYEAENNSRYDQLAANIHDS</sequence>
<dbReference type="CDD" id="cd16320">
    <property type="entry name" value="MraZ_N"/>
    <property type="match status" value="1"/>
</dbReference>
<dbReference type="InterPro" id="IPR038619">
    <property type="entry name" value="MraZ_sf"/>
</dbReference>
<dbReference type="GO" id="GO:0009295">
    <property type="term" value="C:nucleoid"/>
    <property type="evidence" value="ECO:0007669"/>
    <property type="project" value="UniProtKB-SubCell"/>
</dbReference>
<evidence type="ECO:0000256" key="2">
    <source>
        <dbReference type="ARBA" id="ARBA00022490"/>
    </source>
</evidence>
<dbReference type="Pfam" id="PF02381">
    <property type="entry name" value="MraZ"/>
    <property type="match status" value="2"/>
</dbReference>
<evidence type="ECO:0000259" key="8">
    <source>
        <dbReference type="PROSITE" id="PS51740"/>
    </source>
</evidence>
<keyword evidence="4 7" id="KW-0805">Transcription regulation</keyword>
<evidence type="ECO:0000256" key="6">
    <source>
        <dbReference type="ARBA" id="ARBA00023163"/>
    </source>
</evidence>
<dbReference type="SUPFAM" id="SSF89447">
    <property type="entry name" value="AbrB/MazE/MraZ-like"/>
    <property type="match status" value="1"/>
</dbReference>
<keyword evidence="5 7" id="KW-0238">DNA-binding</keyword>
<protein>
    <recommendedName>
        <fullName evidence="1 7">Transcriptional regulator MraZ</fullName>
    </recommendedName>
</protein>
<gene>
    <name evidence="7 9" type="primary">mraZ</name>
    <name evidence="9" type="ORF">CVT63_03920</name>
</gene>
<dbReference type="AlphaFoldDB" id="A0A2N3G669"/>
<dbReference type="GO" id="GO:2000143">
    <property type="term" value="P:negative regulation of DNA-templated transcription initiation"/>
    <property type="evidence" value="ECO:0007669"/>
    <property type="project" value="TreeGrafter"/>
</dbReference>
<dbReference type="PANTHER" id="PTHR34701">
    <property type="entry name" value="TRANSCRIPTIONAL REGULATOR MRAZ"/>
    <property type="match status" value="1"/>
</dbReference>
<dbReference type="InterPro" id="IPR007159">
    <property type="entry name" value="SpoVT-AbrB_dom"/>
</dbReference>
<dbReference type="CDD" id="cd16321">
    <property type="entry name" value="MraZ_C"/>
    <property type="match status" value="1"/>
</dbReference>
<organism evidence="9 10">
    <name type="scientific">Candidatus Anoxymicrobium japonicum</name>
    <dbReference type="NCBI Taxonomy" id="2013648"/>
    <lineage>
        <taxon>Bacteria</taxon>
        <taxon>Bacillati</taxon>
        <taxon>Actinomycetota</taxon>
        <taxon>Candidatus Geothermincolia</taxon>
        <taxon>Candidatus Geothermincolales</taxon>
        <taxon>Candidatus Anoxymicrobiaceae</taxon>
        <taxon>Candidatus Anoxymicrobium</taxon>
    </lineage>
</organism>
<comment type="similarity">
    <text evidence="7">Belongs to the MraZ family.</text>
</comment>
<evidence type="ECO:0000256" key="4">
    <source>
        <dbReference type="ARBA" id="ARBA00023015"/>
    </source>
</evidence>
<dbReference type="GO" id="GO:0000976">
    <property type="term" value="F:transcription cis-regulatory region binding"/>
    <property type="evidence" value="ECO:0007669"/>
    <property type="project" value="TreeGrafter"/>
</dbReference>
<accession>A0A2N3G669</accession>
<comment type="subcellular location">
    <subcellularLocation>
        <location evidence="7">Cytoplasm</location>
        <location evidence="7">Nucleoid</location>
    </subcellularLocation>
</comment>
<reference evidence="9 10" key="1">
    <citation type="journal article" date="2017" name="ISME J.">
        <title>Potential for microbial H2 and metal transformations associated with novel bacteria and archaea in deep terrestrial subsurface sediments.</title>
        <authorList>
            <person name="Hernsdorf A.W."/>
            <person name="Amano Y."/>
            <person name="Miyakawa K."/>
            <person name="Ise K."/>
            <person name="Suzuki Y."/>
            <person name="Anantharaman K."/>
            <person name="Probst A."/>
            <person name="Burstein D."/>
            <person name="Thomas B.C."/>
            <person name="Banfield J.F."/>
        </authorList>
    </citation>
    <scope>NUCLEOTIDE SEQUENCE [LARGE SCALE GENOMIC DNA]</scope>
    <source>
        <strain evidence="9">HGW-Actinobacteria-3</strain>
    </source>
</reference>
<dbReference type="Gene3D" id="3.40.1550.20">
    <property type="entry name" value="Transcriptional regulator MraZ domain"/>
    <property type="match status" value="1"/>
</dbReference>
<dbReference type="PANTHER" id="PTHR34701:SF1">
    <property type="entry name" value="TRANSCRIPTIONAL REGULATOR MRAZ"/>
    <property type="match status" value="1"/>
</dbReference>
<comment type="subunit">
    <text evidence="7">Forms oligomers.</text>
</comment>
<dbReference type="PROSITE" id="PS51740">
    <property type="entry name" value="SPOVT_ABRB"/>
    <property type="match status" value="2"/>
</dbReference>
<proteinExistence type="inferred from homology"/>
<evidence type="ECO:0000256" key="3">
    <source>
        <dbReference type="ARBA" id="ARBA00022737"/>
    </source>
</evidence>
<dbReference type="GO" id="GO:0005737">
    <property type="term" value="C:cytoplasm"/>
    <property type="evidence" value="ECO:0007669"/>
    <property type="project" value="UniProtKB-UniRule"/>
</dbReference>
<evidence type="ECO:0000256" key="7">
    <source>
        <dbReference type="HAMAP-Rule" id="MF_01008"/>
    </source>
</evidence>
<evidence type="ECO:0000313" key="10">
    <source>
        <dbReference type="Proteomes" id="UP000233654"/>
    </source>
</evidence>
<keyword evidence="2 7" id="KW-0963">Cytoplasm</keyword>
<dbReference type="InterPro" id="IPR020603">
    <property type="entry name" value="MraZ_dom"/>
</dbReference>
<dbReference type="EMBL" id="PHEX01000027">
    <property type="protein sequence ID" value="PKQ28203.1"/>
    <property type="molecule type" value="Genomic_DNA"/>
</dbReference>
<comment type="caution">
    <text evidence="9">The sequence shown here is derived from an EMBL/GenBank/DDBJ whole genome shotgun (WGS) entry which is preliminary data.</text>
</comment>
<evidence type="ECO:0000313" key="9">
    <source>
        <dbReference type="EMBL" id="PKQ28203.1"/>
    </source>
</evidence>
<keyword evidence="6 7" id="KW-0804">Transcription</keyword>
<dbReference type="InterPro" id="IPR035644">
    <property type="entry name" value="MraZ_C"/>
</dbReference>
<dbReference type="InterPro" id="IPR003444">
    <property type="entry name" value="MraZ"/>
</dbReference>
<dbReference type="Proteomes" id="UP000233654">
    <property type="component" value="Unassembled WGS sequence"/>
</dbReference>
<dbReference type="GO" id="GO:0003700">
    <property type="term" value="F:DNA-binding transcription factor activity"/>
    <property type="evidence" value="ECO:0007669"/>
    <property type="project" value="UniProtKB-UniRule"/>
</dbReference>
<keyword evidence="3" id="KW-0677">Repeat</keyword>
<dbReference type="NCBIfam" id="TIGR00242">
    <property type="entry name" value="division/cell wall cluster transcriptional repressor MraZ"/>
    <property type="match status" value="1"/>
</dbReference>
<evidence type="ECO:0000256" key="1">
    <source>
        <dbReference type="ARBA" id="ARBA00013860"/>
    </source>
</evidence>
<name>A0A2N3G669_9ACTN</name>
<dbReference type="InterPro" id="IPR035642">
    <property type="entry name" value="MraZ_N"/>
</dbReference>
<feature type="domain" description="SpoVT-AbrB" evidence="8">
    <location>
        <begin position="98"/>
        <end position="141"/>
    </location>
</feature>
<dbReference type="HAMAP" id="MF_01008">
    <property type="entry name" value="MraZ"/>
    <property type="match status" value="1"/>
</dbReference>
<evidence type="ECO:0000256" key="5">
    <source>
        <dbReference type="ARBA" id="ARBA00023125"/>
    </source>
</evidence>
<feature type="domain" description="SpoVT-AbrB" evidence="8">
    <location>
        <begin position="27"/>
        <end position="69"/>
    </location>
</feature>
<dbReference type="InterPro" id="IPR037914">
    <property type="entry name" value="SpoVT-AbrB_sf"/>
</dbReference>